<dbReference type="Proteomes" id="UP000199334">
    <property type="component" value="Unassembled WGS sequence"/>
</dbReference>
<evidence type="ECO:0000313" key="2">
    <source>
        <dbReference type="Proteomes" id="UP000199334"/>
    </source>
</evidence>
<evidence type="ECO:0000313" key="1">
    <source>
        <dbReference type="EMBL" id="SDN22895.1"/>
    </source>
</evidence>
<dbReference type="EMBL" id="FNIG01000003">
    <property type="protein sequence ID" value="SDN22895.1"/>
    <property type="molecule type" value="Genomic_DNA"/>
</dbReference>
<keyword evidence="2" id="KW-1185">Reference proteome</keyword>
<name>A0A1G9ZP68_9BACI</name>
<accession>A0A1G9ZP68</accession>
<organism evidence="1 2">
    <name type="scientific">Tenuibacillus multivorans</name>
    <dbReference type="NCBI Taxonomy" id="237069"/>
    <lineage>
        <taxon>Bacteria</taxon>
        <taxon>Bacillati</taxon>
        <taxon>Bacillota</taxon>
        <taxon>Bacilli</taxon>
        <taxon>Bacillales</taxon>
        <taxon>Bacillaceae</taxon>
        <taxon>Tenuibacillus</taxon>
    </lineage>
</organism>
<proteinExistence type="predicted"/>
<protein>
    <submittedName>
        <fullName evidence="1">Uncharacterized protein</fullName>
    </submittedName>
</protein>
<sequence>MFTVMLFGSLFFNIHHNQANAQSDLVQDENEEIVYSEVYLIYPEDENIPNNIESKEFIENNKELVLKGTDELRNELRNELIKSEDSEIEDLPSGHATLTCNLDSNDLVCDWTSILYSDYITYVNQKLDYYSNGYWIHEDQFNYPNPLATRSVSDQGEVKNAISGEWRMHLNGSVTGRYAVYQLHSYSKYIDVP</sequence>
<gene>
    <name evidence="1" type="ORF">SAMN05216498_1779</name>
</gene>
<reference evidence="1 2" key="1">
    <citation type="submission" date="2016-10" db="EMBL/GenBank/DDBJ databases">
        <authorList>
            <person name="de Groot N.N."/>
        </authorList>
    </citation>
    <scope>NUCLEOTIDE SEQUENCE [LARGE SCALE GENOMIC DNA]</scope>
    <source>
        <strain evidence="1 2">CGMCC 1.3442</strain>
    </source>
</reference>
<dbReference type="RefSeq" id="WP_143001405.1">
    <property type="nucleotide sequence ID" value="NZ_BJVZ01000040.1"/>
</dbReference>
<dbReference type="AlphaFoldDB" id="A0A1G9ZP68"/>